<evidence type="ECO:0000256" key="4">
    <source>
        <dbReference type="RuleBase" id="RU003953"/>
    </source>
</evidence>
<dbReference type="EMBL" id="GGEC01010997">
    <property type="protein sequence ID" value="MBW91480.1"/>
    <property type="molecule type" value="Transcribed_RNA"/>
</dbReference>
<dbReference type="PANTHER" id="PTHR43051:SF1">
    <property type="entry name" value="POLYNUCLEOTIDE ADENYLYLTRANSFERASE FAMILY PROTEIN"/>
    <property type="match status" value="1"/>
</dbReference>
<accession>A0A2P2JDE6</accession>
<dbReference type="CDD" id="cd05398">
    <property type="entry name" value="NT_ClassII-CCAase"/>
    <property type="match status" value="1"/>
</dbReference>
<keyword evidence="4" id="KW-0694">RNA-binding</keyword>
<dbReference type="GO" id="GO:0001680">
    <property type="term" value="P:tRNA 3'-terminal CCA addition"/>
    <property type="evidence" value="ECO:0007669"/>
    <property type="project" value="UniProtKB-ARBA"/>
</dbReference>
<dbReference type="InterPro" id="IPR002646">
    <property type="entry name" value="PolA_pol_head_dom"/>
</dbReference>
<evidence type="ECO:0000259" key="5">
    <source>
        <dbReference type="Pfam" id="PF01743"/>
    </source>
</evidence>
<dbReference type="Gene3D" id="1.10.3090.10">
    <property type="entry name" value="cca-adding enzyme, domain 2"/>
    <property type="match status" value="1"/>
</dbReference>
<evidence type="ECO:0000256" key="1">
    <source>
        <dbReference type="ARBA" id="ARBA00007265"/>
    </source>
</evidence>
<evidence type="ECO:0000256" key="2">
    <source>
        <dbReference type="ARBA" id="ARBA00022679"/>
    </source>
</evidence>
<dbReference type="PANTHER" id="PTHR43051">
    <property type="entry name" value="POLYNUCLEOTIDE ADENYLYLTRANSFERASE FAMILY PROTEIN"/>
    <property type="match status" value="1"/>
</dbReference>
<dbReference type="GO" id="GO:0003723">
    <property type="term" value="F:RNA binding"/>
    <property type="evidence" value="ECO:0007669"/>
    <property type="project" value="UniProtKB-KW"/>
</dbReference>
<dbReference type="AlphaFoldDB" id="A0A2P2JDE6"/>
<dbReference type="Gene3D" id="3.30.460.10">
    <property type="entry name" value="Beta Polymerase, domain 2"/>
    <property type="match status" value="1"/>
</dbReference>
<feature type="domain" description="tRNA nucleotidyltransferase/poly(A) polymerase RNA and SrmB- binding" evidence="6">
    <location>
        <begin position="251"/>
        <end position="313"/>
    </location>
</feature>
<sequence length="719" mass="81628">MAALLLKLKAKDCLSSSRLNSLATNLLRLNHTLIADGLDPRFCSERVTDFLAHESRVVDMSKWKKLNARLFGITRFMIPSPAWTVLNILRYEGFEAYLVGGCVRDLILNRVPKDYDVITTAGLEQIKKQFFRSIIVGRRFPICRVHIRGSVVEVSSFHTRAHAGGKENRYLSQKPFGCKEKDFILWRDSMHRDFTINSLYYDPFSGRIYDYANGISDLRSLKLQTLIPAQMSFQEDCARILRGLRIAGRLGLTISKDIAVAIRKLSSTVGGLDKSRIMMELNYMLSYGAAESTIYLLQRYQLLEVFLPFHAAYLQAGKRSAWSSMMLMKLLVSLDKLVSCDRPCNCTLWVGLFAFHQALVIKPQDALVISVFASVLYHGKWQEGVKFARESATMQVNFVPEISGSSELKSDEKLAEEVAQFASLVQDSAGAFIDGDSPFKPTFNNPGSTCSGLVFVPKKTAQTVAELFNVLVIDIESYDYGRENFTIDYALLGLGHLHETRFVLGKVILDTLGMGTVEGGMKVFQEREFIDTKCSMPLSSLAKNMVAQKNKEHVIFPSDPGSAQEMDRKQKFLNGGMLPRDKIQEIDEKQLKRVENFQLPEEELNTMQGSELDKNQGCQPQQLMSDNRNVVIRGGNYEERARQHKNTVEKCRQQILHDKKTKHPLSISDSSKDWEMKRKEKKYCHLSLQEVVKEKTEHYKQILVEERSGSPSLSALFRR</sequence>
<dbReference type="Pfam" id="PF01743">
    <property type="entry name" value="PolyA_pol"/>
    <property type="match status" value="1"/>
</dbReference>
<dbReference type="SUPFAM" id="SSF81301">
    <property type="entry name" value="Nucleotidyltransferase"/>
    <property type="match status" value="1"/>
</dbReference>
<evidence type="ECO:0000259" key="6">
    <source>
        <dbReference type="Pfam" id="PF12627"/>
    </source>
</evidence>
<keyword evidence="2 4" id="KW-0808">Transferase</keyword>
<comment type="similarity">
    <text evidence="1 4">Belongs to the tRNA nucleotidyltransferase/poly(A) polymerase family.</text>
</comment>
<dbReference type="SUPFAM" id="SSF81891">
    <property type="entry name" value="Poly A polymerase C-terminal region-like"/>
    <property type="match status" value="1"/>
</dbReference>
<dbReference type="GO" id="GO:0016779">
    <property type="term" value="F:nucleotidyltransferase activity"/>
    <property type="evidence" value="ECO:0007669"/>
    <property type="project" value="InterPro"/>
</dbReference>
<dbReference type="Pfam" id="PF12627">
    <property type="entry name" value="PolyA_pol_RNAbd"/>
    <property type="match status" value="1"/>
</dbReference>
<protein>
    <submittedName>
        <fullName evidence="7">Uncharacterized protein MANES_01G154100</fullName>
    </submittedName>
</protein>
<dbReference type="InterPro" id="IPR032828">
    <property type="entry name" value="PolyA_RNA-bd"/>
</dbReference>
<evidence type="ECO:0000313" key="7">
    <source>
        <dbReference type="EMBL" id="MBW91480.1"/>
    </source>
</evidence>
<keyword evidence="3" id="KW-0547">Nucleotide-binding</keyword>
<evidence type="ECO:0000256" key="3">
    <source>
        <dbReference type="ARBA" id="ARBA00022741"/>
    </source>
</evidence>
<feature type="domain" description="Poly A polymerase head" evidence="5">
    <location>
        <begin position="96"/>
        <end position="222"/>
    </location>
</feature>
<proteinExistence type="inferred from homology"/>
<dbReference type="InterPro" id="IPR052191">
    <property type="entry name" value="tRNA_ntf/polyA_polymerase_I"/>
</dbReference>
<dbReference type="GO" id="GO:0000166">
    <property type="term" value="F:nucleotide binding"/>
    <property type="evidence" value="ECO:0007669"/>
    <property type="project" value="UniProtKB-KW"/>
</dbReference>
<organism evidence="7">
    <name type="scientific">Rhizophora mucronata</name>
    <name type="common">Asiatic mangrove</name>
    <dbReference type="NCBI Taxonomy" id="61149"/>
    <lineage>
        <taxon>Eukaryota</taxon>
        <taxon>Viridiplantae</taxon>
        <taxon>Streptophyta</taxon>
        <taxon>Embryophyta</taxon>
        <taxon>Tracheophyta</taxon>
        <taxon>Spermatophyta</taxon>
        <taxon>Magnoliopsida</taxon>
        <taxon>eudicotyledons</taxon>
        <taxon>Gunneridae</taxon>
        <taxon>Pentapetalae</taxon>
        <taxon>rosids</taxon>
        <taxon>fabids</taxon>
        <taxon>Malpighiales</taxon>
        <taxon>Rhizophoraceae</taxon>
        <taxon>Rhizophora</taxon>
    </lineage>
</organism>
<name>A0A2P2JDE6_RHIMU</name>
<dbReference type="InterPro" id="IPR043519">
    <property type="entry name" value="NT_sf"/>
</dbReference>
<reference evidence="7" key="1">
    <citation type="submission" date="2018-02" db="EMBL/GenBank/DDBJ databases">
        <title>Rhizophora mucronata_Transcriptome.</title>
        <authorList>
            <person name="Meera S.P."/>
            <person name="Sreeshan A."/>
            <person name="Augustine A."/>
        </authorList>
    </citation>
    <scope>NUCLEOTIDE SEQUENCE</scope>
    <source>
        <tissue evidence="7">Leaf</tissue>
    </source>
</reference>